<gene>
    <name evidence="10 11" type="primary">mscL</name>
    <name evidence="11" type="ORF">HG15A2_22480</name>
</gene>
<protein>
    <recommendedName>
        <fullName evidence="10">Large-conductance mechanosensitive channel</fullName>
    </recommendedName>
</protein>
<comment type="similarity">
    <text evidence="2 10">Belongs to the MscL family.</text>
</comment>
<comment type="subunit">
    <text evidence="10">Homopentamer.</text>
</comment>
<dbReference type="InterPro" id="IPR001185">
    <property type="entry name" value="MS_channel"/>
</dbReference>
<evidence type="ECO:0000256" key="6">
    <source>
        <dbReference type="ARBA" id="ARBA00022989"/>
    </source>
</evidence>
<keyword evidence="12" id="KW-1185">Reference proteome</keyword>
<evidence type="ECO:0000256" key="4">
    <source>
        <dbReference type="ARBA" id="ARBA00022475"/>
    </source>
</evidence>
<dbReference type="SUPFAM" id="SSF81330">
    <property type="entry name" value="Gated mechanosensitive channel"/>
    <property type="match status" value="1"/>
</dbReference>
<evidence type="ECO:0000256" key="9">
    <source>
        <dbReference type="ARBA" id="ARBA00023303"/>
    </source>
</evidence>
<dbReference type="InterPro" id="IPR019823">
    <property type="entry name" value="Mechanosensitive_channel_CS"/>
</dbReference>
<dbReference type="PROSITE" id="PS01327">
    <property type="entry name" value="MSCL"/>
    <property type="match status" value="1"/>
</dbReference>
<evidence type="ECO:0000256" key="1">
    <source>
        <dbReference type="ARBA" id="ARBA00004651"/>
    </source>
</evidence>
<evidence type="ECO:0000256" key="10">
    <source>
        <dbReference type="HAMAP-Rule" id="MF_00115"/>
    </source>
</evidence>
<evidence type="ECO:0000256" key="7">
    <source>
        <dbReference type="ARBA" id="ARBA00023065"/>
    </source>
</evidence>
<comment type="function">
    <text evidence="10">Channel that opens in response to stretch forces in the membrane lipid bilayer. May participate in the regulation of osmotic pressure changes within the cell.</text>
</comment>
<reference evidence="11 12" key="1">
    <citation type="submission" date="2019-02" db="EMBL/GenBank/DDBJ databases">
        <title>Deep-cultivation of Planctomycetes and their phenomic and genomic characterization uncovers novel biology.</title>
        <authorList>
            <person name="Wiegand S."/>
            <person name="Jogler M."/>
            <person name="Boedeker C."/>
            <person name="Pinto D."/>
            <person name="Vollmers J."/>
            <person name="Rivas-Marin E."/>
            <person name="Kohn T."/>
            <person name="Peeters S.H."/>
            <person name="Heuer A."/>
            <person name="Rast P."/>
            <person name="Oberbeckmann S."/>
            <person name="Bunk B."/>
            <person name="Jeske O."/>
            <person name="Meyerdierks A."/>
            <person name="Storesund J.E."/>
            <person name="Kallscheuer N."/>
            <person name="Luecker S."/>
            <person name="Lage O.M."/>
            <person name="Pohl T."/>
            <person name="Merkel B.J."/>
            <person name="Hornburger P."/>
            <person name="Mueller R.-W."/>
            <person name="Bruemmer F."/>
            <person name="Labrenz M."/>
            <person name="Spormann A.M."/>
            <person name="Op den Camp H."/>
            <person name="Overmann J."/>
            <person name="Amann R."/>
            <person name="Jetten M.S.M."/>
            <person name="Mascher T."/>
            <person name="Medema M.H."/>
            <person name="Devos D.P."/>
            <person name="Kaster A.-K."/>
            <person name="Ovreas L."/>
            <person name="Rohde M."/>
            <person name="Galperin M.Y."/>
            <person name="Jogler C."/>
        </authorList>
    </citation>
    <scope>NUCLEOTIDE SEQUENCE [LARGE SCALE GENOMIC DNA]</scope>
    <source>
        <strain evidence="11 12">HG15A2</strain>
    </source>
</reference>
<dbReference type="GO" id="GO:0008381">
    <property type="term" value="F:mechanosensitive monoatomic ion channel activity"/>
    <property type="evidence" value="ECO:0007669"/>
    <property type="project" value="UniProtKB-UniRule"/>
</dbReference>
<keyword evidence="7 10" id="KW-0406">Ion transport</keyword>
<evidence type="ECO:0000256" key="3">
    <source>
        <dbReference type="ARBA" id="ARBA00022448"/>
    </source>
</evidence>
<evidence type="ECO:0000256" key="2">
    <source>
        <dbReference type="ARBA" id="ARBA00007254"/>
    </source>
</evidence>
<evidence type="ECO:0000256" key="8">
    <source>
        <dbReference type="ARBA" id="ARBA00023136"/>
    </source>
</evidence>
<keyword evidence="9 10" id="KW-0407">Ion channel</keyword>
<dbReference type="HAMAP" id="MF_00115">
    <property type="entry name" value="MscL"/>
    <property type="match status" value="1"/>
</dbReference>
<dbReference type="KEGG" id="amob:HG15A2_22480"/>
<dbReference type="Pfam" id="PF01741">
    <property type="entry name" value="MscL"/>
    <property type="match status" value="1"/>
</dbReference>
<dbReference type="EMBL" id="CP036263">
    <property type="protein sequence ID" value="QDS98960.1"/>
    <property type="molecule type" value="Genomic_DNA"/>
</dbReference>
<keyword evidence="6 10" id="KW-1133">Transmembrane helix</keyword>
<feature type="transmembrane region" description="Helical" evidence="10">
    <location>
        <begin position="75"/>
        <end position="98"/>
    </location>
</feature>
<dbReference type="NCBIfam" id="NF001843">
    <property type="entry name" value="PRK00567.1-4"/>
    <property type="match status" value="1"/>
</dbReference>
<dbReference type="InterPro" id="IPR036019">
    <property type="entry name" value="MscL_channel"/>
</dbReference>
<accession>A0A517MVR1</accession>
<keyword evidence="5 10" id="KW-0812">Transmembrane</keyword>
<name>A0A517MVR1_9BACT</name>
<dbReference type="RefSeq" id="WP_145060251.1">
    <property type="nucleotide sequence ID" value="NZ_CP036263.1"/>
</dbReference>
<evidence type="ECO:0000313" key="11">
    <source>
        <dbReference type="EMBL" id="QDS98960.1"/>
    </source>
</evidence>
<dbReference type="AlphaFoldDB" id="A0A517MVR1"/>
<dbReference type="NCBIfam" id="TIGR00220">
    <property type="entry name" value="mscL"/>
    <property type="match status" value="1"/>
</dbReference>
<dbReference type="PANTHER" id="PTHR30266:SF2">
    <property type="entry name" value="LARGE-CONDUCTANCE MECHANOSENSITIVE CHANNEL"/>
    <property type="match status" value="1"/>
</dbReference>
<dbReference type="OrthoDB" id="9810350at2"/>
<evidence type="ECO:0000256" key="5">
    <source>
        <dbReference type="ARBA" id="ARBA00022692"/>
    </source>
</evidence>
<comment type="subcellular location">
    <subcellularLocation>
        <location evidence="1 10">Cell membrane</location>
        <topology evidence="1 10">Multi-pass membrane protein</topology>
    </subcellularLocation>
</comment>
<keyword evidence="8 10" id="KW-0472">Membrane</keyword>
<dbReference type="PRINTS" id="PR01264">
    <property type="entry name" value="MECHCHANNEL"/>
</dbReference>
<dbReference type="InterPro" id="IPR037673">
    <property type="entry name" value="MSC/AndL"/>
</dbReference>
<proteinExistence type="inferred from homology"/>
<dbReference type="GO" id="GO:0005886">
    <property type="term" value="C:plasma membrane"/>
    <property type="evidence" value="ECO:0007669"/>
    <property type="project" value="UniProtKB-SubCell"/>
</dbReference>
<dbReference type="PANTHER" id="PTHR30266">
    <property type="entry name" value="MECHANOSENSITIVE CHANNEL MSCL"/>
    <property type="match status" value="1"/>
</dbReference>
<organism evidence="11 12">
    <name type="scientific">Adhaeretor mobilis</name>
    <dbReference type="NCBI Taxonomy" id="1930276"/>
    <lineage>
        <taxon>Bacteria</taxon>
        <taxon>Pseudomonadati</taxon>
        <taxon>Planctomycetota</taxon>
        <taxon>Planctomycetia</taxon>
        <taxon>Pirellulales</taxon>
        <taxon>Lacipirellulaceae</taxon>
        <taxon>Adhaeretor</taxon>
    </lineage>
</organism>
<dbReference type="NCBIfam" id="NF010557">
    <property type="entry name" value="PRK13952.1"/>
    <property type="match status" value="1"/>
</dbReference>
<keyword evidence="4 10" id="KW-1003">Cell membrane</keyword>
<dbReference type="Gene3D" id="1.10.1200.120">
    <property type="entry name" value="Large-conductance mechanosensitive channel, MscL, domain 1"/>
    <property type="match status" value="1"/>
</dbReference>
<dbReference type="Proteomes" id="UP000319852">
    <property type="component" value="Chromosome"/>
</dbReference>
<sequence>MGMIKEFKEFAMKGNVVDMAVGIVIGGAFGGIIKALVDKIMMPITGALTGGVDFSDRAYTLSVPGLAEGTAAPEIGWGAFLQALINFLIIAFCLFMVIKGMNSLKKTEEAAPAEPPEEIKLLREIRDSLVKA</sequence>
<feature type="transmembrane region" description="Helical" evidence="10">
    <location>
        <begin position="16"/>
        <end position="37"/>
    </location>
</feature>
<evidence type="ECO:0000313" key="12">
    <source>
        <dbReference type="Proteomes" id="UP000319852"/>
    </source>
</evidence>
<keyword evidence="3 10" id="KW-0813">Transport</keyword>